<comment type="caution">
    <text evidence="1">The sequence shown here is derived from an EMBL/GenBank/DDBJ whole genome shotgun (WGS) entry which is preliminary data.</text>
</comment>
<feature type="non-terminal residue" evidence="1">
    <location>
        <position position="1"/>
    </location>
</feature>
<evidence type="ECO:0000313" key="1">
    <source>
        <dbReference type="EMBL" id="GAJ09531.1"/>
    </source>
</evidence>
<sequence>LPAESEAGNYSILINVSDGTSQDTDEFTYTINDVTYPLIDFGDGTEDNDTAFARDWIYVNVSVTEENEDTINFSLYNSSGVVNSTSYTGSTRTINWTGLTDEVYYYNVTVNDTADNSNLTETRTITLDTTIPLISLLYPQNTSYNVVQTTLNYSISDTNLDSCWYSTNNGSTNNTITCGQNITSLNSGQGSSTWIVYANDSAGNKNTSNVTFFVDSILPTISYVSPTNNSGVLVYKDYIGINVTATDDNLDIITIKLYNST</sequence>
<evidence type="ECO:0008006" key="2">
    <source>
        <dbReference type="Google" id="ProtNLM"/>
    </source>
</evidence>
<gene>
    <name evidence="1" type="ORF">S12H4_41821</name>
</gene>
<feature type="non-terminal residue" evidence="1">
    <location>
        <position position="261"/>
    </location>
</feature>
<organism evidence="1">
    <name type="scientific">marine sediment metagenome</name>
    <dbReference type="NCBI Taxonomy" id="412755"/>
    <lineage>
        <taxon>unclassified sequences</taxon>
        <taxon>metagenomes</taxon>
        <taxon>ecological metagenomes</taxon>
    </lineage>
</organism>
<dbReference type="EMBL" id="BARW01025524">
    <property type="protein sequence ID" value="GAJ09531.1"/>
    <property type="molecule type" value="Genomic_DNA"/>
</dbReference>
<name>X1V999_9ZZZZ</name>
<dbReference type="AlphaFoldDB" id="X1V999"/>
<reference evidence="1" key="1">
    <citation type="journal article" date="2014" name="Front. Microbiol.">
        <title>High frequency of phylogenetically diverse reductive dehalogenase-homologous genes in deep subseafloor sedimentary metagenomes.</title>
        <authorList>
            <person name="Kawai M."/>
            <person name="Futagami T."/>
            <person name="Toyoda A."/>
            <person name="Takaki Y."/>
            <person name="Nishi S."/>
            <person name="Hori S."/>
            <person name="Arai W."/>
            <person name="Tsubouchi T."/>
            <person name="Morono Y."/>
            <person name="Uchiyama I."/>
            <person name="Ito T."/>
            <person name="Fujiyama A."/>
            <person name="Inagaki F."/>
            <person name="Takami H."/>
        </authorList>
    </citation>
    <scope>NUCLEOTIDE SEQUENCE</scope>
    <source>
        <strain evidence="1">Expedition CK06-06</strain>
    </source>
</reference>
<protein>
    <recommendedName>
        <fullName evidence="2">Bacterial Ig-like domain-containing protein</fullName>
    </recommendedName>
</protein>
<proteinExistence type="predicted"/>
<accession>X1V999</accession>